<dbReference type="Gene3D" id="3.40.50.2300">
    <property type="match status" value="1"/>
</dbReference>
<keyword evidence="11" id="KW-1185">Reference proteome</keyword>
<dbReference type="InterPro" id="IPR001867">
    <property type="entry name" value="OmpR/PhoB-type_DNA-bd"/>
</dbReference>
<dbReference type="InterPro" id="IPR011006">
    <property type="entry name" value="CheY-like_superfamily"/>
</dbReference>
<dbReference type="PANTHER" id="PTHR48111:SF22">
    <property type="entry name" value="REGULATOR OF RPOS"/>
    <property type="match status" value="1"/>
</dbReference>
<keyword evidence="4 7" id="KW-0238">DNA-binding</keyword>
<evidence type="ECO:0000256" key="6">
    <source>
        <dbReference type="PROSITE-ProRule" id="PRU00169"/>
    </source>
</evidence>
<dbReference type="RefSeq" id="WP_111443874.1">
    <property type="nucleotide sequence ID" value="NZ_QKZK01000001.1"/>
</dbReference>
<dbReference type="OrthoDB" id="5343479at2"/>
<dbReference type="PROSITE" id="PS51755">
    <property type="entry name" value="OMPR_PHOB"/>
    <property type="match status" value="1"/>
</dbReference>
<gene>
    <name evidence="10" type="ORF">LX69_00139</name>
</gene>
<dbReference type="InterPro" id="IPR036388">
    <property type="entry name" value="WH-like_DNA-bd_sf"/>
</dbReference>
<evidence type="ECO:0000256" key="3">
    <source>
        <dbReference type="ARBA" id="ARBA00023015"/>
    </source>
</evidence>
<dbReference type="CDD" id="cd17574">
    <property type="entry name" value="REC_OmpR"/>
    <property type="match status" value="1"/>
</dbReference>
<evidence type="ECO:0000256" key="1">
    <source>
        <dbReference type="ARBA" id="ARBA00022553"/>
    </source>
</evidence>
<dbReference type="Pfam" id="PF00072">
    <property type="entry name" value="Response_reg"/>
    <property type="match status" value="1"/>
</dbReference>
<evidence type="ECO:0000256" key="4">
    <source>
        <dbReference type="ARBA" id="ARBA00023125"/>
    </source>
</evidence>
<keyword evidence="1 6" id="KW-0597">Phosphoprotein</keyword>
<dbReference type="Pfam" id="PF00486">
    <property type="entry name" value="Trans_reg_C"/>
    <property type="match status" value="1"/>
</dbReference>
<keyword evidence="3" id="KW-0805">Transcription regulation</keyword>
<dbReference type="SMART" id="SM00448">
    <property type="entry name" value="REC"/>
    <property type="match status" value="1"/>
</dbReference>
<dbReference type="PANTHER" id="PTHR48111">
    <property type="entry name" value="REGULATOR OF RPOS"/>
    <property type="match status" value="1"/>
</dbReference>
<dbReference type="GO" id="GO:0006355">
    <property type="term" value="P:regulation of DNA-templated transcription"/>
    <property type="evidence" value="ECO:0007669"/>
    <property type="project" value="InterPro"/>
</dbReference>
<evidence type="ECO:0000259" key="8">
    <source>
        <dbReference type="PROSITE" id="PS50110"/>
    </source>
</evidence>
<dbReference type="GO" id="GO:0005829">
    <property type="term" value="C:cytosol"/>
    <property type="evidence" value="ECO:0007669"/>
    <property type="project" value="TreeGrafter"/>
</dbReference>
<sequence length="224" mass="25744">MKILLVEDEPKLLAFLKEGFEVEGFEVDFAYDGQIGEMKINRNQYDIIILDIIVPYLNGLELCARIREKDANVPVIMLTAMSSTDDKLAGFDAGADDYLSKPFEFRELLARVNVLIKRTSGMVRRTNNLKVADLELDLDKKVAIRAGKTIELTSKEYQLLEYLMRNKGKVLSRVDIAEKVWEVDFDTNTNVIDVYITILRKKIDRDFEPKLIHTKIGLGYYLDN</sequence>
<dbReference type="AlphaFoldDB" id="A0A2W7NVR4"/>
<evidence type="ECO:0000256" key="5">
    <source>
        <dbReference type="ARBA" id="ARBA00023163"/>
    </source>
</evidence>
<dbReference type="PROSITE" id="PS50110">
    <property type="entry name" value="RESPONSE_REGULATORY"/>
    <property type="match status" value="1"/>
</dbReference>
<accession>A0A2W7NVR4</accession>
<evidence type="ECO:0000256" key="7">
    <source>
        <dbReference type="PROSITE-ProRule" id="PRU01091"/>
    </source>
</evidence>
<feature type="modified residue" description="4-aspartylphosphate" evidence="6">
    <location>
        <position position="51"/>
    </location>
</feature>
<dbReference type="GO" id="GO:0000976">
    <property type="term" value="F:transcription cis-regulatory region binding"/>
    <property type="evidence" value="ECO:0007669"/>
    <property type="project" value="TreeGrafter"/>
</dbReference>
<evidence type="ECO:0000313" key="10">
    <source>
        <dbReference type="EMBL" id="PZX20714.1"/>
    </source>
</evidence>
<dbReference type="InterPro" id="IPR039420">
    <property type="entry name" value="WalR-like"/>
</dbReference>
<organism evidence="10 11">
    <name type="scientific">Breznakibacter xylanolyticus</name>
    <dbReference type="NCBI Taxonomy" id="990"/>
    <lineage>
        <taxon>Bacteria</taxon>
        <taxon>Pseudomonadati</taxon>
        <taxon>Bacteroidota</taxon>
        <taxon>Bacteroidia</taxon>
        <taxon>Marinilabiliales</taxon>
        <taxon>Marinilabiliaceae</taxon>
        <taxon>Breznakibacter</taxon>
    </lineage>
</organism>
<dbReference type="SMART" id="SM00862">
    <property type="entry name" value="Trans_reg_C"/>
    <property type="match status" value="1"/>
</dbReference>
<evidence type="ECO:0000259" key="9">
    <source>
        <dbReference type="PROSITE" id="PS51755"/>
    </source>
</evidence>
<dbReference type="GO" id="GO:0032993">
    <property type="term" value="C:protein-DNA complex"/>
    <property type="evidence" value="ECO:0007669"/>
    <property type="project" value="TreeGrafter"/>
</dbReference>
<dbReference type="EMBL" id="QKZK01000001">
    <property type="protein sequence ID" value="PZX20714.1"/>
    <property type="molecule type" value="Genomic_DNA"/>
</dbReference>
<dbReference type="FunFam" id="1.10.10.10:FF:000005">
    <property type="entry name" value="Two-component system response regulator"/>
    <property type="match status" value="1"/>
</dbReference>
<dbReference type="Proteomes" id="UP000249239">
    <property type="component" value="Unassembled WGS sequence"/>
</dbReference>
<protein>
    <submittedName>
        <fullName evidence="10">DNA-binding response OmpR family regulator</fullName>
    </submittedName>
</protein>
<reference evidence="10 11" key="1">
    <citation type="submission" date="2018-06" db="EMBL/GenBank/DDBJ databases">
        <title>Genomic Encyclopedia of Archaeal and Bacterial Type Strains, Phase II (KMG-II): from individual species to whole genera.</title>
        <authorList>
            <person name="Goeker M."/>
        </authorList>
    </citation>
    <scope>NUCLEOTIDE SEQUENCE [LARGE SCALE GENOMIC DNA]</scope>
    <source>
        <strain evidence="10 11">DSM 6779</strain>
    </source>
</reference>
<dbReference type="Gene3D" id="6.10.250.690">
    <property type="match status" value="1"/>
</dbReference>
<dbReference type="InterPro" id="IPR001789">
    <property type="entry name" value="Sig_transdc_resp-reg_receiver"/>
</dbReference>
<keyword evidence="2" id="KW-0902">Two-component regulatory system</keyword>
<evidence type="ECO:0000256" key="2">
    <source>
        <dbReference type="ARBA" id="ARBA00023012"/>
    </source>
</evidence>
<evidence type="ECO:0000313" key="11">
    <source>
        <dbReference type="Proteomes" id="UP000249239"/>
    </source>
</evidence>
<dbReference type="SUPFAM" id="SSF52172">
    <property type="entry name" value="CheY-like"/>
    <property type="match status" value="1"/>
</dbReference>
<feature type="domain" description="OmpR/PhoB-type" evidence="9">
    <location>
        <begin position="126"/>
        <end position="224"/>
    </location>
</feature>
<proteinExistence type="predicted"/>
<feature type="DNA-binding region" description="OmpR/PhoB-type" evidence="7">
    <location>
        <begin position="126"/>
        <end position="224"/>
    </location>
</feature>
<comment type="caution">
    <text evidence="10">The sequence shown here is derived from an EMBL/GenBank/DDBJ whole genome shotgun (WGS) entry which is preliminary data.</text>
</comment>
<feature type="domain" description="Response regulatory" evidence="8">
    <location>
        <begin position="2"/>
        <end position="116"/>
    </location>
</feature>
<name>A0A2W7NVR4_9BACT</name>
<dbReference type="GO" id="GO:0000156">
    <property type="term" value="F:phosphorelay response regulator activity"/>
    <property type="evidence" value="ECO:0007669"/>
    <property type="project" value="TreeGrafter"/>
</dbReference>
<keyword evidence="5" id="KW-0804">Transcription</keyword>
<dbReference type="CDD" id="cd00383">
    <property type="entry name" value="trans_reg_C"/>
    <property type="match status" value="1"/>
</dbReference>
<dbReference type="FunFam" id="3.40.50.2300:FF:000001">
    <property type="entry name" value="DNA-binding response regulator PhoB"/>
    <property type="match status" value="1"/>
</dbReference>
<dbReference type="Gene3D" id="1.10.10.10">
    <property type="entry name" value="Winged helix-like DNA-binding domain superfamily/Winged helix DNA-binding domain"/>
    <property type="match status" value="1"/>
</dbReference>